<feature type="transmembrane region" description="Helical" evidence="6">
    <location>
        <begin position="184"/>
        <end position="204"/>
    </location>
</feature>
<dbReference type="InterPro" id="IPR050367">
    <property type="entry name" value="APC_superfamily"/>
</dbReference>
<comment type="subcellular location">
    <subcellularLocation>
        <location evidence="1">Cell membrane</location>
        <topology evidence="1">Multi-pass membrane protein</topology>
    </subcellularLocation>
</comment>
<accession>A0A8J8B3A6</accession>
<feature type="transmembrane region" description="Helical" evidence="6">
    <location>
        <begin position="224"/>
        <end position="247"/>
    </location>
</feature>
<feature type="transmembrane region" description="Helical" evidence="6">
    <location>
        <begin position="153"/>
        <end position="172"/>
    </location>
</feature>
<evidence type="ECO:0000256" key="1">
    <source>
        <dbReference type="ARBA" id="ARBA00004651"/>
    </source>
</evidence>
<proteinExistence type="predicted"/>
<reference evidence="7" key="2">
    <citation type="submission" date="2021-04" db="EMBL/GenBank/DDBJ databases">
        <authorList>
            <person name="Liu J."/>
        </authorList>
    </citation>
    <scope>NUCLEOTIDE SEQUENCE</scope>
    <source>
        <strain evidence="7">BAD-6</strain>
    </source>
</reference>
<feature type="transmembrane region" description="Helical" evidence="6">
    <location>
        <begin position="368"/>
        <end position="386"/>
    </location>
</feature>
<feature type="transmembrane region" description="Helical" evidence="6">
    <location>
        <begin position="54"/>
        <end position="77"/>
    </location>
</feature>
<feature type="transmembrane region" description="Helical" evidence="6">
    <location>
        <begin position="268"/>
        <end position="290"/>
    </location>
</feature>
<keyword evidence="5 6" id="KW-0472">Membrane</keyword>
<gene>
    <name evidence="7" type="ORF">KCX82_16855</name>
</gene>
<feature type="transmembrane region" description="Helical" evidence="6">
    <location>
        <begin position="425"/>
        <end position="446"/>
    </location>
</feature>
<evidence type="ECO:0000256" key="6">
    <source>
        <dbReference type="SAM" id="Phobius"/>
    </source>
</evidence>
<dbReference type="EMBL" id="JAGSND010000014">
    <property type="protein sequence ID" value="MBR0599557.1"/>
    <property type="molecule type" value="Genomic_DNA"/>
</dbReference>
<comment type="caution">
    <text evidence="7">The sequence shown here is derived from an EMBL/GenBank/DDBJ whole genome shotgun (WGS) entry which is preliminary data.</text>
</comment>
<feature type="transmembrane region" description="Helical" evidence="6">
    <location>
        <begin position="83"/>
        <end position="107"/>
    </location>
</feature>
<keyword evidence="3 6" id="KW-0812">Transmembrane</keyword>
<name>A0A8J8B3A6_9FIRM</name>
<evidence type="ECO:0000256" key="3">
    <source>
        <dbReference type="ARBA" id="ARBA00022692"/>
    </source>
</evidence>
<dbReference type="AlphaFoldDB" id="A0A8J8B3A6"/>
<evidence type="ECO:0000256" key="4">
    <source>
        <dbReference type="ARBA" id="ARBA00022989"/>
    </source>
</evidence>
<feature type="transmembrane region" description="Helical" evidence="6">
    <location>
        <begin position="310"/>
        <end position="337"/>
    </location>
</feature>
<protein>
    <submittedName>
        <fullName evidence="7">APC family permease</fullName>
    </submittedName>
</protein>
<dbReference type="PANTHER" id="PTHR42770:SF7">
    <property type="entry name" value="MEMBRANE PROTEIN"/>
    <property type="match status" value="1"/>
</dbReference>
<dbReference type="GO" id="GO:0005886">
    <property type="term" value="C:plasma membrane"/>
    <property type="evidence" value="ECO:0007669"/>
    <property type="project" value="UniProtKB-SubCell"/>
</dbReference>
<dbReference type="Pfam" id="PF13520">
    <property type="entry name" value="AA_permease_2"/>
    <property type="match status" value="1"/>
</dbReference>
<feature type="transmembrane region" description="Helical" evidence="6">
    <location>
        <begin position="452"/>
        <end position="470"/>
    </location>
</feature>
<evidence type="ECO:0000256" key="5">
    <source>
        <dbReference type="ARBA" id="ARBA00023136"/>
    </source>
</evidence>
<evidence type="ECO:0000313" key="8">
    <source>
        <dbReference type="Proteomes" id="UP000675664"/>
    </source>
</evidence>
<dbReference type="PIRSF" id="PIRSF006060">
    <property type="entry name" value="AA_transporter"/>
    <property type="match status" value="1"/>
</dbReference>
<feature type="transmembrane region" description="Helical" evidence="6">
    <location>
        <begin position="114"/>
        <end position="133"/>
    </location>
</feature>
<keyword evidence="4 6" id="KW-1133">Transmembrane helix</keyword>
<dbReference type="Gene3D" id="1.20.1740.10">
    <property type="entry name" value="Amino acid/polyamine transporter I"/>
    <property type="match status" value="1"/>
</dbReference>
<sequence length="483" mass="51709">MSMDVIKTKGKPFVDSEVDGAQRRLEELGYRQELNRNLSITGNVVMALSNVSPLMAAFVYALAAFATVGIATAPAALIQGFNVILIGFIIAELGSIYPVSGGLYSIISYILPKPLVFVAVFTFMIQAFIYPPSIALGVGQYLQILFPQLPQSVFATSVIAAITFIAALFIGLNSIVTNNRLAKILLLLQLLVIAVFLVVCFANPQRSLGDIVFSPQMLDGQGSGLTPAGFGAVLMGIGILCASIDGYPASLGFSEETKGSCRNIGKAALISAVSTAVLIVIVLIMSMIAAPDLQQFLTAPSPLLYTAETYLGALGSTLVNVGIIIASFSCLVVIINYMARVIYTGGRDGIWPKKINEFLTKVSSKSQIPWAATTLIAVVGCFLVFYSNLVVLVIYGGLAAATVYLLLAIGSINSRRKDPEITRPFRMPLFPIPSILVILFLIIAIGSQTPDVMLAVGIFIILALVYYYAYIRPRDMKGEKTSE</sequence>
<dbReference type="InterPro" id="IPR002293">
    <property type="entry name" value="AA/rel_permease1"/>
</dbReference>
<dbReference type="RefSeq" id="WP_227019691.1">
    <property type="nucleotide sequence ID" value="NZ_JAGSND010000014.1"/>
</dbReference>
<dbReference type="GO" id="GO:0022857">
    <property type="term" value="F:transmembrane transporter activity"/>
    <property type="evidence" value="ECO:0007669"/>
    <property type="project" value="InterPro"/>
</dbReference>
<feature type="transmembrane region" description="Helical" evidence="6">
    <location>
        <begin position="392"/>
        <end position="413"/>
    </location>
</feature>
<evidence type="ECO:0000313" key="7">
    <source>
        <dbReference type="EMBL" id="MBR0599557.1"/>
    </source>
</evidence>
<evidence type="ECO:0000256" key="2">
    <source>
        <dbReference type="ARBA" id="ARBA00022475"/>
    </source>
</evidence>
<dbReference type="PANTHER" id="PTHR42770">
    <property type="entry name" value="AMINO ACID TRANSPORTER-RELATED"/>
    <property type="match status" value="1"/>
</dbReference>
<reference evidence="7" key="1">
    <citation type="submission" date="2021-04" db="EMBL/GenBank/DDBJ databases">
        <title>Sinoanaerobacter chloroacetimidivorans sp. nov., an obligate anaerobic bacterium isolated from anaerobic sludge.</title>
        <authorList>
            <person name="Bao Y."/>
        </authorList>
    </citation>
    <scope>NUCLEOTIDE SEQUENCE</scope>
    <source>
        <strain evidence="7">BAD-6</strain>
    </source>
</reference>
<keyword evidence="8" id="KW-1185">Reference proteome</keyword>
<keyword evidence="2" id="KW-1003">Cell membrane</keyword>
<organism evidence="7 8">
    <name type="scientific">Sinanaerobacter chloroacetimidivorans</name>
    <dbReference type="NCBI Taxonomy" id="2818044"/>
    <lineage>
        <taxon>Bacteria</taxon>
        <taxon>Bacillati</taxon>
        <taxon>Bacillota</taxon>
        <taxon>Clostridia</taxon>
        <taxon>Peptostreptococcales</taxon>
        <taxon>Anaerovoracaceae</taxon>
        <taxon>Sinanaerobacter</taxon>
    </lineage>
</organism>
<dbReference type="Proteomes" id="UP000675664">
    <property type="component" value="Unassembled WGS sequence"/>
</dbReference>